<dbReference type="Proteomes" id="UP000304148">
    <property type="component" value="Chromosome"/>
</dbReference>
<protein>
    <recommendedName>
        <fullName evidence="3">DUF4280 domain-containing protein</fullName>
    </recommendedName>
</protein>
<name>A0A383RB30_PAEAL</name>
<gene>
    <name evidence="1" type="ORF">PBLR_12425</name>
</gene>
<dbReference type="AlphaFoldDB" id="A0A383RB30"/>
<accession>A0A383RB30</accession>
<dbReference type="Pfam" id="PF14107">
    <property type="entry name" value="DUF4280"/>
    <property type="match status" value="1"/>
</dbReference>
<dbReference type="InterPro" id="IPR025460">
    <property type="entry name" value="DUF4280"/>
</dbReference>
<dbReference type="Gene3D" id="2.60.200.60">
    <property type="match status" value="1"/>
</dbReference>
<evidence type="ECO:0000313" key="1">
    <source>
        <dbReference type="EMBL" id="SYX84003.1"/>
    </source>
</evidence>
<evidence type="ECO:0008006" key="3">
    <source>
        <dbReference type="Google" id="ProtNLM"/>
    </source>
</evidence>
<dbReference type="RefSeq" id="WP_138185969.1">
    <property type="nucleotide sequence ID" value="NZ_LS992241.1"/>
</dbReference>
<dbReference type="EMBL" id="LS992241">
    <property type="protein sequence ID" value="SYX84003.1"/>
    <property type="molecule type" value="Genomic_DNA"/>
</dbReference>
<organism evidence="1 2">
    <name type="scientific">Paenibacillus alvei</name>
    <name type="common">Bacillus alvei</name>
    <dbReference type="NCBI Taxonomy" id="44250"/>
    <lineage>
        <taxon>Bacteria</taxon>
        <taxon>Bacillati</taxon>
        <taxon>Bacillota</taxon>
        <taxon>Bacilli</taxon>
        <taxon>Bacillales</taxon>
        <taxon>Paenibacillaceae</taxon>
        <taxon>Paenibacillus</taxon>
    </lineage>
</organism>
<reference evidence="2" key="1">
    <citation type="submission" date="2018-08" db="EMBL/GenBank/DDBJ databases">
        <authorList>
            <person name="Chevrot R."/>
        </authorList>
    </citation>
    <scope>NUCLEOTIDE SEQUENCE [LARGE SCALE GENOMIC DNA]</scope>
</reference>
<sequence>MTAFLFHEGAGAICTHGGQVSTLSSNKQVLVNGMAVVVQSDISQVAGCAFTVPPNQPCVTVPWLTPAVKVFINGQPAILQSSSGICQSAEQIPQGQPMIISTQTRVSGT</sequence>
<proteinExistence type="predicted"/>
<evidence type="ECO:0000313" key="2">
    <source>
        <dbReference type="Proteomes" id="UP000304148"/>
    </source>
</evidence>